<proteinExistence type="predicted"/>
<protein>
    <submittedName>
        <fullName evidence="1">Uncharacterized protein</fullName>
    </submittedName>
</protein>
<evidence type="ECO:0000313" key="1">
    <source>
        <dbReference type="EMBL" id="MCS4556264.1"/>
    </source>
</evidence>
<evidence type="ECO:0000313" key="2">
    <source>
        <dbReference type="Proteomes" id="UP001201549"/>
    </source>
</evidence>
<keyword evidence="2" id="KW-1185">Reference proteome</keyword>
<accession>A0ABT2FLZ7</accession>
<sequence length="61" mass="7003">MPDTQTKYPPLPLVQTWVWMMVESNTPEIREKGKNNLINCFGSLAKANDYVHQQLQTTKAP</sequence>
<reference evidence="1 2" key="1">
    <citation type="submission" date="2022-02" db="EMBL/GenBank/DDBJ databases">
        <authorList>
            <person name="Zhuang L."/>
        </authorList>
    </citation>
    <scope>NUCLEOTIDE SEQUENCE [LARGE SCALE GENOMIC DNA]</scope>
    <source>
        <strain evidence="1 2">C32</strain>
    </source>
</reference>
<name>A0ABT2FLZ7_9GAMM</name>
<comment type="caution">
    <text evidence="1">The sequence shown here is derived from an EMBL/GenBank/DDBJ whole genome shotgun (WGS) entry which is preliminary data.</text>
</comment>
<organism evidence="1 2">
    <name type="scientific">Shewanella electrica</name>
    <dbReference type="NCBI Taxonomy" id="515560"/>
    <lineage>
        <taxon>Bacteria</taxon>
        <taxon>Pseudomonadati</taxon>
        <taxon>Pseudomonadota</taxon>
        <taxon>Gammaproteobacteria</taxon>
        <taxon>Alteromonadales</taxon>
        <taxon>Shewanellaceae</taxon>
        <taxon>Shewanella</taxon>
    </lineage>
</organism>
<dbReference type="RefSeq" id="WP_238895669.1">
    <property type="nucleotide sequence ID" value="NZ_JAKOGG010000004.1"/>
</dbReference>
<reference evidence="2" key="2">
    <citation type="submission" date="2023-07" db="EMBL/GenBank/DDBJ databases">
        <title>Shewanella mangrovi sp. nov., an acetaldehyde- degrading bacterium isolated from mangrove sediment.</title>
        <authorList>
            <person name="Liu Y."/>
        </authorList>
    </citation>
    <scope>NUCLEOTIDE SEQUENCE [LARGE SCALE GENOMIC DNA]</scope>
    <source>
        <strain evidence="2">C32</strain>
    </source>
</reference>
<dbReference type="EMBL" id="JAKOGG010000004">
    <property type="protein sequence ID" value="MCS4556264.1"/>
    <property type="molecule type" value="Genomic_DNA"/>
</dbReference>
<gene>
    <name evidence="1" type="ORF">L9G74_07440</name>
</gene>
<dbReference type="Proteomes" id="UP001201549">
    <property type="component" value="Unassembled WGS sequence"/>
</dbReference>